<reference evidence="2" key="1">
    <citation type="journal article" date="2022" name="Mol. Ecol. Resour.">
        <title>The genomes of chicory, endive, great burdock and yacon provide insights into Asteraceae palaeo-polyploidization history and plant inulin production.</title>
        <authorList>
            <person name="Fan W."/>
            <person name="Wang S."/>
            <person name="Wang H."/>
            <person name="Wang A."/>
            <person name="Jiang F."/>
            <person name="Liu H."/>
            <person name="Zhao H."/>
            <person name="Xu D."/>
            <person name="Zhang Y."/>
        </authorList>
    </citation>
    <scope>NUCLEOTIDE SEQUENCE [LARGE SCALE GENOMIC DNA]</scope>
    <source>
        <strain evidence="2">cv. Yunnan</strain>
    </source>
</reference>
<evidence type="ECO:0000313" key="2">
    <source>
        <dbReference type="Proteomes" id="UP001056120"/>
    </source>
</evidence>
<protein>
    <submittedName>
        <fullName evidence="1">Uncharacterized protein</fullName>
    </submittedName>
</protein>
<accession>A0ACB9IJQ7</accession>
<comment type="caution">
    <text evidence="1">The sequence shown here is derived from an EMBL/GenBank/DDBJ whole genome shotgun (WGS) entry which is preliminary data.</text>
</comment>
<gene>
    <name evidence="1" type="ORF">L1987_23967</name>
</gene>
<organism evidence="1 2">
    <name type="scientific">Smallanthus sonchifolius</name>
    <dbReference type="NCBI Taxonomy" id="185202"/>
    <lineage>
        <taxon>Eukaryota</taxon>
        <taxon>Viridiplantae</taxon>
        <taxon>Streptophyta</taxon>
        <taxon>Embryophyta</taxon>
        <taxon>Tracheophyta</taxon>
        <taxon>Spermatophyta</taxon>
        <taxon>Magnoliopsida</taxon>
        <taxon>eudicotyledons</taxon>
        <taxon>Gunneridae</taxon>
        <taxon>Pentapetalae</taxon>
        <taxon>asterids</taxon>
        <taxon>campanulids</taxon>
        <taxon>Asterales</taxon>
        <taxon>Asteraceae</taxon>
        <taxon>Asteroideae</taxon>
        <taxon>Heliantheae alliance</taxon>
        <taxon>Millerieae</taxon>
        <taxon>Smallanthus</taxon>
    </lineage>
</organism>
<keyword evidence="2" id="KW-1185">Reference proteome</keyword>
<reference evidence="1 2" key="2">
    <citation type="journal article" date="2022" name="Mol. Ecol. Resour.">
        <title>The genomes of chicory, endive, great burdock and yacon provide insights into Asteraceae paleo-polyploidization history and plant inulin production.</title>
        <authorList>
            <person name="Fan W."/>
            <person name="Wang S."/>
            <person name="Wang H."/>
            <person name="Wang A."/>
            <person name="Jiang F."/>
            <person name="Liu H."/>
            <person name="Zhao H."/>
            <person name="Xu D."/>
            <person name="Zhang Y."/>
        </authorList>
    </citation>
    <scope>NUCLEOTIDE SEQUENCE [LARGE SCALE GENOMIC DNA]</scope>
    <source>
        <strain evidence="2">cv. Yunnan</strain>
        <tissue evidence="1">Leaves</tissue>
    </source>
</reference>
<dbReference type="EMBL" id="CM042025">
    <property type="protein sequence ID" value="KAI3808026.1"/>
    <property type="molecule type" value="Genomic_DNA"/>
</dbReference>
<dbReference type="Proteomes" id="UP001056120">
    <property type="component" value="Linkage Group LG08"/>
</dbReference>
<name>A0ACB9IJQ7_9ASTR</name>
<sequence>MKNDAHLSSEQEEGDIEEGSRRYQEKRLKIVNHGILTELLDTVEKMTKGHYKRCMEERFKEMVAKQRLTESVQNLIHDLNWESTFLNK</sequence>
<proteinExistence type="predicted"/>
<evidence type="ECO:0000313" key="1">
    <source>
        <dbReference type="EMBL" id="KAI3808026.1"/>
    </source>
</evidence>